<feature type="chain" id="PRO_5037410374" description="PKD domain-containing protein" evidence="1">
    <location>
        <begin position="22"/>
        <end position="3143"/>
    </location>
</feature>
<keyword evidence="4" id="KW-1185">Reference proteome</keyword>
<evidence type="ECO:0000256" key="1">
    <source>
        <dbReference type="SAM" id="SignalP"/>
    </source>
</evidence>
<dbReference type="Gene3D" id="2.60.120.380">
    <property type="match status" value="1"/>
</dbReference>
<evidence type="ECO:0000313" key="4">
    <source>
        <dbReference type="Proteomes" id="UP000683507"/>
    </source>
</evidence>
<protein>
    <recommendedName>
        <fullName evidence="2">PKD domain-containing protein</fullName>
    </recommendedName>
</protein>
<keyword evidence="1" id="KW-0732">Signal</keyword>
<dbReference type="EMBL" id="OU015584">
    <property type="protein sequence ID" value="CAG5079101.1"/>
    <property type="molecule type" value="Genomic_DNA"/>
</dbReference>
<dbReference type="InterPro" id="IPR013783">
    <property type="entry name" value="Ig-like_fold"/>
</dbReference>
<organism evidence="3 4">
    <name type="scientific">Parvicella tangerina</name>
    <dbReference type="NCBI Taxonomy" id="2829795"/>
    <lineage>
        <taxon>Bacteria</taxon>
        <taxon>Pseudomonadati</taxon>
        <taxon>Bacteroidota</taxon>
        <taxon>Flavobacteriia</taxon>
        <taxon>Flavobacteriales</taxon>
        <taxon>Parvicellaceae</taxon>
        <taxon>Parvicella</taxon>
    </lineage>
</organism>
<dbReference type="RefSeq" id="WP_258541078.1">
    <property type="nucleotide sequence ID" value="NZ_OU015584.1"/>
</dbReference>
<reference evidence="3" key="1">
    <citation type="submission" date="2021-04" db="EMBL/GenBank/DDBJ databases">
        <authorList>
            <person name="Rodrigo-Torres L."/>
            <person name="Arahal R. D."/>
            <person name="Lucena T."/>
        </authorList>
    </citation>
    <scope>NUCLEOTIDE SEQUENCE</scope>
    <source>
        <strain evidence="3">AS29M-1</strain>
    </source>
</reference>
<sequence length="3143" mass="318387">MKSLYTFTLICIALNSFGQFASTPCASGALPTACAANTVNLTSGFTNSGITDPTTENGGTGCSSVGSDLTAGTLGNSGGSQDYDGWFTTTADAAGVVDVYAAIVSGDPVIGLYSGPCGSVSLITCDDDGGTGLDAYINQTGLTPGATYWVRIWDYNGGTGTYEVTTNEGTPPANDNCASATGLTLNAAGISGTTYCATVETSDWNDCESNTENNVWYSFTTSVDGDITVNVTSVDCFGSGAGVDVTVFAGNCGSFSSYGCAPVAAGGSGSIPQFNGPAGTYYVMIDGDNSGGATALCDFDVDVDFVGCTADAGTNTSPALINNCFGTDVTTVSATGTSNTYLGADPCIGWGYWVASDPLGVYTGMTNIGDLPTGNNPAGSGGDPNFTGVWTSISYPLANGENPTLPSEGNGVTYYIAPITLSNCQTGEINSGCFDIGTPTQIYFNPEIVYTTVIDCDNAGTPTTQVAIAIGGGLPSVDGSNFTLTNLGAGTLSSTTVADGGTVTVTGVPDGGTVSILVTDGVGCTETITLSAIDASAYCPACAVDAGTVTETLTGSGSSSGIQHILCFGDQLDIIHNNDYTLPADLNFCGDPPGASTFNASEPGSCNPGIVYGIFTDLAATANPFNDPAFTLYGFVGEDQTFVNDGGLIASLTTTGIANGWSLTNNTFYLYPVTADVTDIDLNGDGFLNWHEDIDGDGCLDSGSPIAVTMLNEIIATVDDNCDGPNITITGGYPEFFPGNYTITNNGSGTITGIPVTHGETITITGLNDGDSYDIDITDGNGCSINLTGTYNFTQPTVTISNLATDFCVGDPVDNFDATFSQADVCYSETQHIYGSEIDQTFTVSFAGAPANVTSGTITVTAFGDLGLTSEYWTIDNESGGSTDIGNSAGTDCSGTFSGSNALSAANLTTWSADNQIDFDLTGSVDVNPFLCGGDYVEVTLEVCESPTITLSGFNVTDNGSGNGDFSPTSVGTANVTANATAGGCTYRDVVAVTVHEVPVLASTTDPEICAGETILLSDYTPGEANGVAGTGTWYTDPGFTTAASTSAITPSNGDQFYYQYVTTAGSCSDDASITVTVNPLPTASAVTPVVIDCNSVGGEETLDGSTSTAAMNYNWVATAGGNIVSGGSTTTPVVDAAGTYTLTVTNPTTTCSADAVVTVTEDLTAPTASAVSPVVIDCNSVGGEETLDGSASTAAMNYNWVATAGGNIVSGGSTTTPTVDAAGTYTLTVTDPSNGCSADAVVTVTEDLTAPTASAVSPVVIDCNSVGGEETLDGSASTAAMNYNWVATAGGNIVSGGSTTTPVVDAAGTYTLTVTDPSNGCSADAVVTVTEDLTAPTASAVSPVVIDCNSVGGEETLDGSASTAAMNYNWVATAGGNIVSGGSTTTPVVDAAGTYTLTVTDPSNGCTADAVVTVTENTTAPTASAVTPVVIDCNSVGGEETLDGSASTAAMNYNWVATAGGNIVSGGSTTTPVVDAAGTYTLTVTDPSNGCSADAVVTVTEDLTAPTASAVSPVVIDCNSVGGEETLDGSASTAAMNYNWVATAGGNIVSGGSTTTPVVDAAGTYTLTVTDPSNGCSADAVVTVTEDLTAPTASAVSPVVIDCNSVGGEETLDGSASTAGMNYNWVATAGGNIVSGGSTTTPVVDAAGTYTLTVTDPSNGCSADAVVTVTEETTLPILSAVTDPEVCADANSINLGSLTPTVTNGVAGTGQWYTGTDNTGTPVSGSQTGLSDGDQFYYEFTSTAGSCTDDVTITVTVNPVPVLSAVSDPAVCADANTIDLSTLTPTETAGVAGTGQWYTGTDNTGTAVSGVQTVNNGDQFYYEYTSTTGSCTDDVTITVTVNPVPVLGSVTDPSVCADANSIDLSTLTPTETAGVPGTGQWYTGTDNTGTPVSGVQSGLTDGDQFYYEYTSTAGSCTDGHILTVTVNPLPVLSTVTDPEVCADANTIDLTALTPSETAGVAGSGQWYAGTSNTDPAVSGVQTVNDGDQFYYEYTATTGGCTDDLTITVTVNPLPTANDQSAPGACEDVTGGGTIAGIDLTSYEPSVNGGAGITYNWYSDAGLTSPVATPTSVTVADADVYYVEVVDGTTGCSDVAQVDFTVYSIPTVSNLTPSICEDVLGSGQTAGVNLTGNNPSINGGGGLTYTWYTDAGLTSPVGTPTSATVNNNDIFYVEVDNGNCQDVATVTYSVTSTITLTDPNPQVCEDVAGGGTYAGYDLTSINNSVYSGGGSTTYTWYESDMSTLVATPTNITLSDGDQYYVDIADGNCSNAIMVNFNVNALPTMTPVADLELCDEGSSMATFDLTTAESGVNAIGPNYYWFSDAGLTTSIGAPGSYSSASGTVYVQVEDANGCLNDIGVNLVVNPLPTATTTSIEECNQGSNQATFDLTSVESTVDGGAGNTINWYSDAVLATPIATPSAYQSVSTTVYAEVVDGNTCSSSVGVTLTVNPLPTATDQNPAGVCEDTPGGGTATIDLTSYEGGINGGAGVTINWYSDATLSTAVGTPTSESAPNGAIYYAQVIDNITLCEDTAEVTITVLSAPTATDITPSLCEDVLGSGQTSNVDLTANNTNINSSAGLTFTWYEDAGLTTLVGTPTAATVNDADDFYVEVSNGNCTSVAQVDYAVTSTITLNDPLPEECESTFGTGQFTGYDLTSLNNSVYSGSGSTVYTWYESDMVTPVVGSNNILLNDGDQYYLEVVDGNCSNTIMITFTVNPLPTMNAVSGLELCDDGTGQATFDLSAEESNINGTGPTYNWYSDAGLTTSIGTPGAYTSGTSTAYLEVTDANGCSNSIGLDLTVNPLPTATTTSSDICDDGTGQATFDLTSLESTVDGGSGNTVNWFTDSGLTSSITTPGSYTSASTTVYAEVTDPSTGCTNSVDVNLNVTAAPSAPVLSNDTSYCEDDPISDLTANGAGGTITWYSDAALTNQVGTGSSFTPTPAGTGSTTYYVVETQGSCVSEVDSVIVTVNPNPVASFTTNTTNGNVPLEVEFTNTSVGTGLTYAWDFGNGATSSDTDPTNTFDELGNYTTVLYVEDNNGCSDTASILITVAGESVLIVPNIFSPNGDGNNDVWNVEGTNITEINGTIMNRWGQVMFMFDLLEMGWDGRTNAGLEASEGTYYYIIEAVGQDGTVYNYQGPFQLVR</sequence>
<dbReference type="InterPro" id="IPR035986">
    <property type="entry name" value="PKD_dom_sf"/>
</dbReference>
<dbReference type="InterPro" id="IPR000601">
    <property type="entry name" value="PKD_dom"/>
</dbReference>
<evidence type="ECO:0000313" key="3">
    <source>
        <dbReference type="EMBL" id="CAG5079101.1"/>
    </source>
</evidence>
<feature type="signal peptide" evidence="1">
    <location>
        <begin position="1"/>
        <end position="21"/>
    </location>
</feature>
<dbReference type="Proteomes" id="UP000683507">
    <property type="component" value="Chromosome"/>
</dbReference>
<gene>
    <name evidence="3" type="ORF">CRYO30217_00856</name>
</gene>
<name>A0A916NFR4_9FLAO</name>
<dbReference type="InterPro" id="IPR026341">
    <property type="entry name" value="T9SS_type_B"/>
</dbReference>
<dbReference type="InterPro" id="IPR036489">
    <property type="entry name" value="YoaG_sf"/>
</dbReference>
<proteinExistence type="predicted"/>
<dbReference type="CDD" id="cd00146">
    <property type="entry name" value="PKD"/>
    <property type="match status" value="1"/>
</dbReference>
<dbReference type="NCBIfam" id="TIGR04131">
    <property type="entry name" value="Bac_Flav_CTERM"/>
    <property type="match status" value="1"/>
</dbReference>
<dbReference type="Gene3D" id="2.60.40.10">
    <property type="entry name" value="Immunoglobulins"/>
    <property type="match status" value="1"/>
</dbReference>
<dbReference type="Gene3D" id="3.30.160.220">
    <property type="entry name" value="YoaG"/>
    <property type="match status" value="4"/>
</dbReference>
<dbReference type="SMART" id="SM00089">
    <property type="entry name" value="PKD"/>
    <property type="match status" value="2"/>
</dbReference>
<dbReference type="KEGG" id="ptan:CRYO30217_00856"/>
<dbReference type="Pfam" id="PF18911">
    <property type="entry name" value="PKD_4"/>
    <property type="match status" value="1"/>
</dbReference>
<dbReference type="Pfam" id="PF13585">
    <property type="entry name" value="CHU_C"/>
    <property type="match status" value="1"/>
</dbReference>
<accession>A0A916NFR4</accession>
<feature type="domain" description="PKD" evidence="2">
    <location>
        <begin position="2972"/>
        <end position="3054"/>
    </location>
</feature>
<evidence type="ECO:0000259" key="2">
    <source>
        <dbReference type="PROSITE" id="PS50093"/>
    </source>
</evidence>
<dbReference type="PROSITE" id="PS50093">
    <property type="entry name" value="PKD"/>
    <property type="match status" value="1"/>
</dbReference>
<dbReference type="SUPFAM" id="SSF49299">
    <property type="entry name" value="PKD domain"/>
    <property type="match status" value="1"/>
</dbReference>
<dbReference type="InterPro" id="IPR022409">
    <property type="entry name" value="PKD/Chitinase_dom"/>
</dbReference>